<reference evidence="1" key="1">
    <citation type="submission" date="2022-04" db="EMBL/GenBank/DDBJ databases">
        <title>Chromosome-scale genome assembly of Holotrichia oblita Faldermann.</title>
        <authorList>
            <person name="Rongchong L."/>
        </authorList>
    </citation>
    <scope>NUCLEOTIDE SEQUENCE</scope>
    <source>
        <strain evidence="1">81SQS9</strain>
    </source>
</reference>
<evidence type="ECO:0000313" key="1">
    <source>
        <dbReference type="EMBL" id="KAI4454698.1"/>
    </source>
</evidence>
<name>A0ACB9SIR7_HOLOL</name>
<organism evidence="1 2">
    <name type="scientific">Holotrichia oblita</name>
    <name type="common">Chafer beetle</name>
    <dbReference type="NCBI Taxonomy" id="644536"/>
    <lineage>
        <taxon>Eukaryota</taxon>
        <taxon>Metazoa</taxon>
        <taxon>Ecdysozoa</taxon>
        <taxon>Arthropoda</taxon>
        <taxon>Hexapoda</taxon>
        <taxon>Insecta</taxon>
        <taxon>Pterygota</taxon>
        <taxon>Neoptera</taxon>
        <taxon>Endopterygota</taxon>
        <taxon>Coleoptera</taxon>
        <taxon>Polyphaga</taxon>
        <taxon>Scarabaeiformia</taxon>
        <taxon>Scarabaeidae</taxon>
        <taxon>Melolonthinae</taxon>
        <taxon>Holotrichia</taxon>
    </lineage>
</organism>
<keyword evidence="2" id="KW-1185">Reference proteome</keyword>
<dbReference type="Proteomes" id="UP001056778">
    <property type="component" value="Chromosome 9"/>
</dbReference>
<comment type="caution">
    <text evidence="1">The sequence shown here is derived from an EMBL/GenBank/DDBJ whole genome shotgun (WGS) entry which is preliminary data.</text>
</comment>
<evidence type="ECO:0000313" key="2">
    <source>
        <dbReference type="Proteomes" id="UP001056778"/>
    </source>
</evidence>
<proteinExistence type="predicted"/>
<sequence>MPVDNKICSICLEICENLRNTEEIDADNIKFIAKLSFCVPELEWSGESYQLCLHCAQKLNLIYDFRKLCLKSFGYIKNEKPNQKFDLSLDNQPEYSDNDDKQGILCNDDDNLDDTIKYNKENVEIASRVCNSLLDKKFKTNRLSGIASKLSSHIKSEDTKELTCFNCNQNFNDKDDLVRHLNELHTDGKSDKCETNKTKVKRKRKSLEDQIYKCTICSTVFSTKYLLSRHVRNVHATEKKHNCDICGQKFASPVYLSAHKRYHSGERPHICSFCGKGFITASDLYHHEKIHANKRSYKCNKCPKAFNTSSDLHKHNICVHMDRNEWKYVCSFCNKRFPLKTNMDTHVKIHTGEKNFPCHLCEKRFINKSVLLRHIVTHSNVRSFRCSICSQEYKYQKSLDIHMTTSHGIGNAKVPQRTKKYICHICPKSYYANRLQKHIRSHHTND</sequence>
<accession>A0ACB9SIR7</accession>
<gene>
    <name evidence="1" type="ORF">MML48_9g00018885</name>
</gene>
<protein>
    <submittedName>
        <fullName evidence="1">Uncharacterized protein</fullName>
    </submittedName>
</protein>
<dbReference type="EMBL" id="CM043023">
    <property type="protein sequence ID" value="KAI4454698.1"/>
    <property type="molecule type" value="Genomic_DNA"/>
</dbReference>